<accession>A0A1M4VNJ0</accession>
<dbReference type="AlphaFoldDB" id="A0A1M4VNJ0"/>
<proteinExistence type="predicted"/>
<dbReference type="InterPro" id="IPR004843">
    <property type="entry name" value="Calcineurin-like_PHP"/>
</dbReference>
<dbReference type="Gene3D" id="3.60.21.10">
    <property type="match status" value="1"/>
</dbReference>
<dbReference type="GO" id="GO:0016787">
    <property type="term" value="F:hydrolase activity"/>
    <property type="evidence" value="ECO:0007669"/>
    <property type="project" value="InterPro"/>
</dbReference>
<dbReference type="PANTHER" id="PTHR43143">
    <property type="entry name" value="METALLOPHOSPHOESTERASE, CALCINEURIN SUPERFAMILY"/>
    <property type="match status" value="1"/>
</dbReference>
<keyword evidence="3" id="KW-1185">Reference proteome</keyword>
<dbReference type="STRING" id="288992.SAMN04488522_101967"/>
<dbReference type="EMBL" id="FQUQ01000001">
    <property type="protein sequence ID" value="SHE70498.1"/>
    <property type="molecule type" value="Genomic_DNA"/>
</dbReference>
<evidence type="ECO:0000313" key="3">
    <source>
        <dbReference type="Proteomes" id="UP000184287"/>
    </source>
</evidence>
<evidence type="ECO:0000259" key="1">
    <source>
        <dbReference type="Pfam" id="PF00149"/>
    </source>
</evidence>
<dbReference type="PROSITE" id="PS51257">
    <property type="entry name" value="PROKAR_LIPOPROTEIN"/>
    <property type="match status" value="1"/>
</dbReference>
<dbReference type="Pfam" id="PF00149">
    <property type="entry name" value="Metallophos"/>
    <property type="match status" value="1"/>
</dbReference>
<feature type="domain" description="Calcineurin-like phosphoesterase" evidence="1">
    <location>
        <begin position="55"/>
        <end position="226"/>
    </location>
</feature>
<gene>
    <name evidence="2" type="ORF">SAMN04488522_101967</name>
</gene>
<organism evidence="2 3">
    <name type="scientific">Pedobacter caeni</name>
    <dbReference type="NCBI Taxonomy" id="288992"/>
    <lineage>
        <taxon>Bacteria</taxon>
        <taxon>Pseudomonadati</taxon>
        <taxon>Bacteroidota</taxon>
        <taxon>Sphingobacteriia</taxon>
        <taxon>Sphingobacteriales</taxon>
        <taxon>Sphingobacteriaceae</taxon>
        <taxon>Pedobacter</taxon>
    </lineage>
</organism>
<dbReference type="PANTHER" id="PTHR43143:SF1">
    <property type="entry name" value="SERINE_THREONINE-PROTEIN PHOSPHATASE CPPED1"/>
    <property type="match status" value="1"/>
</dbReference>
<dbReference type="SUPFAM" id="SSF56300">
    <property type="entry name" value="Metallo-dependent phosphatases"/>
    <property type="match status" value="1"/>
</dbReference>
<protein>
    <submittedName>
        <fullName evidence="2">Calcineurin-like phosphoesterase</fullName>
    </submittedName>
</protein>
<dbReference type="Proteomes" id="UP000184287">
    <property type="component" value="Unassembled WGS sequence"/>
</dbReference>
<dbReference type="InterPro" id="IPR029052">
    <property type="entry name" value="Metallo-depent_PP-like"/>
</dbReference>
<reference evidence="3" key="1">
    <citation type="submission" date="2016-11" db="EMBL/GenBank/DDBJ databases">
        <authorList>
            <person name="Varghese N."/>
            <person name="Submissions S."/>
        </authorList>
    </citation>
    <scope>NUCLEOTIDE SEQUENCE [LARGE SCALE GENOMIC DNA]</scope>
    <source>
        <strain evidence="3">DSM 16990</strain>
    </source>
</reference>
<sequence>MRVFVAPIMIAVMGFSSCNSFEYSPNQTFDRNSYRDINAGNLKRLGDGRNDDTVRFILTGDTQRSRDETVRFTKKINEMPGIDFVVVAGDITEFGVLQEMEWISRSLAKLKPPYVAVIGNHDLTSRGRDAFTTMFGPLNYSFIYGGIKFVCHDTNSREHKFNGQTPDIPWLKAEMQPQEGVSNYVAISHVAPNSDDFDQALIKGYTDNFAAVPGFLASLHAHAHNYQLFYPDDSGIPYYITSSMGNEEFLLVEIINHKASFERIPF</sequence>
<dbReference type="InterPro" id="IPR051918">
    <property type="entry name" value="STPP_CPPED1"/>
</dbReference>
<evidence type="ECO:0000313" key="2">
    <source>
        <dbReference type="EMBL" id="SHE70498.1"/>
    </source>
</evidence>
<dbReference type="RefSeq" id="WP_073228058.1">
    <property type="nucleotide sequence ID" value="NZ_FQUQ01000001.1"/>
</dbReference>
<name>A0A1M4VNJ0_9SPHI</name>
<dbReference type="OrthoDB" id="5464520at2"/>